<dbReference type="Gene3D" id="1.20.1560.10">
    <property type="entry name" value="ABC transporter type 1, transmembrane domain"/>
    <property type="match status" value="2"/>
</dbReference>
<evidence type="ECO:0000259" key="10">
    <source>
        <dbReference type="PROSITE" id="PS50893"/>
    </source>
</evidence>
<dbReference type="GO" id="GO:0140359">
    <property type="term" value="F:ABC-type transporter activity"/>
    <property type="evidence" value="ECO:0007669"/>
    <property type="project" value="InterPro"/>
</dbReference>
<dbReference type="FunFam" id="3.40.50.300:FF:000163">
    <property type="entry name" value="Multidrug resistance-associated protein member 4"/>
    <property type="match status" value="1"/>
</dbReference>
<evidence type="ECO:0000313" key="13">
    <source>
        <dbReference type="Proteomes" id="UP000625711"/>
    </source>
</evidence>
<sequence>MDYAERDEEIENPRKNANILSVITFFYNLPILKQGRKNDIEEHDLYKVLPDLSAETLGDKFEKQWEADKKKNGKPSLWRCCWKSFGVLYCFYGFLQLIFGVFIIFARPMIISKFVGYFQPEQTSVSLKDVALICAAITGLEILNTLFNNNLSQLMTEYSMKVRTSISSLIYRKALKISPVEFSNISIGKIVTLLAKDVYGIDGGLSFSKDAIIGILHLLVVTYTLYRRVGLSAFPAIGVIFVIIPLQLYLGKKTTLNRIETSKRTDERFRLIQEVLNAIKFIKMYTWENYFEKIISKARLREIQKLKIVFYLKSFIVNFGTTTIYLAFYIILVSYMAMGYTIKADIIYFIQQSLFAVKPHIMTSIPLGIGQTADMIGSLRRIQNFLEAKEYKRENTPTSDANPLVYLNQVSVNIGDKSVLKSVSVNLNQGLLLLAGNIGSGKSSILKTILGEYPVKSGEKKIIGSLSYATEEPWLFPSTIKQNILFGQPYDEQRYQEVLNACALTYDINQFEKGDSTIVGDKGINLSKGQQARVTLARAVYRDADIYLLDDCFSSSDNRVNKHIFEKCIKGYLSNKICIMVSNNINHIKSVTTSNVLLVENGTTLTLEQQSGALDKRITYYIDEEIELYKRLSRLAETVPNEDESDESDALLTLQKASLEKINLYHEVKQQGGVVWSNYTRYFEFIGGFPVVVFMMIIFSICQFCVSYSDMIISSWVDLEPAITNLTESNLTNTTEYAKAIEQRQDYMTIFTMLTAGIFFFLAIRSISTLTFGLNGAKKLHKAAIKAIINTHMNFFDSHFIGNIINRLSKDFHCIDEYMPFLVLDCFRSFVNAVSVLVLIYTVNSWFFIPAAFLLVKLYFVQRFYLPTGRSLRRLESSTRSPIIGYLNATLEGLAVARASQKEEILQKEFDRHQNLYTSAYYINQTTTKFFGLILDGLAISFVVGILVKITLFRGDLSAGGVGLAITQALMLSGLVQYVIRALTEIESVMTSIERVLEYADVDTERKSGTEVPNWPSNGHIKFSEVSLNYKDEDAAVLKDLNLEIEGRTKIGIVGRTGAGKSSIISTLFRLYKYEGSIFIDDENIDYLPLDFLRSRISIIPQDPILFSGTLRSNIDPLERYSDQEIWSALEKVHAKSLVADLGQDVTKANYSSGQKQLFCLARALIQGNKIVVLDEATANLDPETDQLVQSTVQECFRHCTVLIIAHRLNSVMHCDKILVLDAGEIVEFDEPKTLLNNKNGFLYKMVQGDSALGIK</sequence>
<protein>
    <submittedName>
        <fullName evidence="12">Uncharacterized protein</fullName>
    </submittedName>
</protein>
<evidence type="ECO:0000256" key="2">
    <source>
        <dbReference type="ARBA" id="ARBA00022448"/>
    </source>
</evidence>
<evidence type="ECO:0000256" key="1">
    <source>
        <dbReference type="ARBA" id="ARBA00004141"/>
    </source>
</evidence>
<evidence type="ECO:0000256" key="3">
    <source>
        <dbReference type="ARBA" id="ARBA00022692"/>
    </source>
</evidence>
<evidence type="ECO:0000259" key="11">
    <source>
        <dbReference type="PROSITE" id="PS50929"/>
    </source>
</evidence>
<keyword evidence="7 9" id="KW-1133">Transmembrane helix</keyword>
<dbReference type="InterPro" id="IPR044746">
    <property type="entry name" value="ABCC_6TM_D1"/>
</dbReference>
<evidence type="ECO:0000256" key="7">
    <source>
        <dbReference type="ARBA" id="ARBA00022989"/>
    </source>
</evidence>
<dbReference type="InterPro" id="IPR036640">
    <property type="entry name" value="ABC1_TM_sf"/>
</dbReference>
<feature type="transmembrane region" description="Helical" evidence="9">
    <location>
        <begin position="930"/>
        <end position="953"/>
    </location>
</feature>
<dbReference type="FunFam" id="1.20.1560.10:FF:000006">
    <property type="entry name" value="ATP-binding cassette, sub-family C (CFTR/MRP), member 9"/>
    <property type="match status" value="1"/>
</dbReference>
<dbReference type="FunFam" id="1.20.1560.10:FF:000013">
    <property type="entry name" value="ABC transporter C family member 2"/>
    <property type="match status" value="1"/>
</dbReference>
<feature type="transmembrane region" description="Helical" evidence="9">
    <location>
        <begin position="685"/>
        <end position="706"/>
    </location>
</feature>
<dbReference type="Gene3D" id="3.40.50.300">
    <property type="entry name" value="P-loop containing nucleotide triphosphate hydrolases"/>
    <property type="match status" value="2"/>
</dbReference>
<dbReference type="InterPro" id="IPR017871">
    <property type="entry name" value="ABC_transporter-like_CS"/>
</dbReference>
<dbReference type="PANTHER" id="PTHR24223">
    <property type="entry name" value="ATP-BINDING CASSETTE SUB-FAMILY C"/>
    <property type="match status" value="1"/>
</dbReference>
<organism evidence="12 13">
    <name type="scientific">Rhynchophorus ferrugineus</name>
    <name type="common">Red palm weevil</name>
    <name type="synonym">Curculio ferrugineus</name>
    <dbReference type="NCBI Taxonomy" id="354439"/>
    <lineage>
        <taxon>Eukaryota</taxon>
        <taxon>Metazoa</taxon>
        <taxon>Ecdysozoa</taxon>
        <taxon>Arthropoda</taxon>
        <taxon>Hexapoda</taxon>
        <taxon>Insecta</taxon>
        <taxon>Pterygota</taxon>
        <taxon>Neoptera</taxon>
        <taxon>Endopterygota</taxon>
        <taxon>Coleoptera</taxon>
        <taxon>Polyphaga</taxon>
        <taxon>Cucujiformia</taxon>
        <taxon>Curculionidae</taxon>
        <taxon>Dryophthorinae</taxon>
        <taxon>Rhynchophorus</taxon>
    </lineage>
</organism>
<dbReference type="InterPro" id="IPR027417">
    <property type="entry name" value="P-loop_NTPase"/>
</dbReference>
<comment type="caution">
    <text evidence="12">The sequence shown here is derived from an EMBL/GenBank/DDBJ whole genome shotgun (WGS) entry which is preliminary data.</text>
</comment>
<dbReference type="EMBL" id="JAACXV010013730">
    <property type="protein sequence ID" value="KAF7272662.1"/>
    <property type="molecule type" value="Genomic_DNA"/>
</dbReference>
<dbReference type="CDD" id="cd18580">
    <property type="entry name" value="ABC_6TM_ABCC_D2"/>
    <property type="match status" value="1"/>
</dbReference>
<dbReference type="OrthoDB" id="6500128at2759"/>
<dbReference type="Pfam" id="PF00005">
    <property type="entry name" value="ABC_tran"/>
    <property type="match status" value="2"/>
</dbReference>
<accession>A0A834I4X5</accession>
<dbReference type="SUPFAM" id="SSF52540">
    <property type="entry name" value="P-loop containing nucleoside triphosphate hydrolases"/>
    <property type="match status" value="2"/>
</dbReference>
<feature type="domain" description="ABC transmembrane type-1" evidence="11">
    <location>
        <begin position="97"/>
        <end position="333"/>
    </location>
</feature>
<evidence type="ECO:0000256" key="9">
    <source>
        <dbReference type="SAM" id="Phobius"/>
    </source>
</evidence>
<dbReference type="PROSITE" id="PS50929">
    <property type="entry name" value="ABC_TM1F"/>
    <property type="match status" value="2"/>
</dbReference>
<keyword evidence="6" id="KW-0067">ATP-binding</keyword>
<dbReference type="GO" id="GO:0016887">
    <property type="term" value="F:ATP hydrolysis activity"/>
    <property type="evidence" value="ECO:0007669"/>
    <property type="project" value="InterPro"/>
</dbReference>
<dbReference type="CDD" id="cd18579">
    <property type="entry name" value="ABC_6TM_ABCC_D1"/>
    <property type="match status" value="1"/>
</dbReference>
<keyword evidence="4" id="KW-0677">Repeat</keyword>
<evidence type="ECO:0000313" key="12">
    <source>
        <dbReference type="EMBL" id="KAF7272662.1"/>
    </source>
</evidence>
<proteinExistence type="predicted"/>
<dbReference type="GO" id="GO:0016020">
    <property type="term" value="C:membrane"/>
    <property type="evidence" value="ECO:0007669"/>
    <property type="project" value="UniProtKB-SubCell"/>
</dbReference>
<dbReference type="Pfam" id="PF00664">
    <property type="entry name" value="ABC_membrane"/>
    <property type="match status" value="2"/>
</dbReference>
<feature type="transmembrane region" description="Helical" evidence="9">
    <location>
        <begin position="232"/>
        <end position="250"/>
    </location>
</feature>
<dbReference type="InterPro" id="IPR011527">
    <property type="entry name" value="ABC1_TM_dom"/>
</dbReference>
<dbReference type="AlphaFoldDB" id="A0A834I4X5"/>
<dbReference type="InterPro" id="IPR003593">
    <property type="entry name" value="AAA+_ATPase"/>
</dbReference>
<evidence type="ECO:0000256" key="5">
    <source>
        <dbReference type="ARBA" id="ARBA00022741"/>
    </source>
</evidence>
<dbReference type="GO" id="GO:0005524">
    <property type="term" value="F:ATP binding"/>
    <property type="evidence" value="ECO:0007669"/>
    <property type="project" value="UniProtKB-KW"/>
</dbReference>
<dbReference type="InterPro" id="IPR044726">
    <property type="entry name" value="ABCC_6TM_D2"/>
</dbReference>
<evidence type="ECO:0000256" key="8">
    <source>
        <dbReference type="ARBA" id="ARBA00023136"/>
    </source>
</evidence>
<name>A0A834I4X5_RHYFE</name>
<reference evidence="12" key="1">
    <citation type="submission" date="2020-08" db="EMBL/GenBank/DDBJ databases">
        <title>Genome sequencing and assembly of the red palm weevil Rhynchophorus ferrugineus.</title>
        <authorList>
            <person name="Dias G.B."/>
            <person name="Bergman C.M."/>
            <person name="Manee M."/>
        </authorList>
    </citation>
    <scope>NUCLEOTIDE SEQUENCE</scope>
    <source>
        <strain evidence="12">AA-2017</strain>
        <tissue evidence="12">Whole larva</tissue>
    </source>
</reference>
<feature type="transmembrane region" description="Helical" evidence="9">
    <location>
        <begin position="747"/>
        <end position="767"/>
    </location>
</feature>
<comment type="subcellular location">
    <subcellularLocation>
        <location evidence="1">Membrane</location>
        <topology evidence="1">Multi-pass membrane protein</topology>
    </subcellularLocation>
</comment>
<keyword evidence="3 9" id="KW-0812">Transmembrane</keyword>
<feature type="transmembrane region" description="Helical" evidence="9">
    <location>
        <begin position="315"/>
        <end position="338"/>
    </location>
</feature>
<keyword evidence="5" id="KW-0547">Nucleotide-binding</keyword>
<gene>
    <name evidence="12" type="ORF">GWI33_014566</name>
</gene>
<feature type="domain" description="ABC transporter" evidence="10">
    <location>
        <begin position="1021"/>
        <end position="1248"/>
    </location>
</feature>
<dbReference type="PANTHER" id="PTHR24223:SF448">
    <property type="entry name" value="FI20146P1-RELATED"/>
    <property type="match status" value="1"/>
</dbReference>
<dbReference type="InterPro" id="IPR003439">
    <property type="entry name" value="ABC_transporter-like_ATP-bd"/>
</dbReference>
<keyword evidence="2" id="KW-0813">Transport</keyword>
<dbReference type="PROSITE" id="PS50893">
    <property type="entry name" value="ABC_TRANSPORTER_2"/>
    <property type="match status" value="2"/>
</dbReference>
<feature type="domain" description="ABC transmembrane type-1" evidence="11">
    <location>
        <begin position="691"/>
        <end position="988"/>
    </location>
</feature>
<dbReference type="PROSITE" id="PS00211">
    <property type="entry name" value="ABC_TRANSPORTER_1"/>
    <property type="match status" value="2"/>
</dbReference>
<evidence type="ECO:0000256" key="6">
    <source>
        <dbReference type="ARBA" id="ARBA00022840"/>
    </source>
</evidence>
<feature type="domain" description="ABC transporter" evidence="10">
    <location>
        <begin position="405"/>
        <end position="626"/>
    </location>
</feature>
<dbReference type="SMART" id="SM00382">
    <property type="entry name" value="AAA"/>
    <property type="match status" value="2"/>
</dbReference>
<feature type="transmembrane region" description="Helical" evidence="9">
    <location>
        <begin position="86"/>
        <end position="110"/>
    </location>
</feature>
<dbReference type="InterPro" id="IPR050173">
    <property type="entry name" value="ABC_transporter_C-like"/>
</dbReference>
<evidence type="ECO:0000256" key="4">
    <source>
        <dbReference type="ARBA" id="ARBA00022737"/>
    </source>
</evidence>
<dbReference type="CDD" id="cd03244">
    <property type="entry name" value="ABCC_MRP_domain2"/>
    <property type="match status" value="1"/>
</dbReference>
<dbReference type="FunFam" id="3.40.50.300:FF:000973">
    <property type="entry name" value="Multidrug resistance-associated protein 4"/>
    <property type="match status" value="1"/>
</dbReference>
<keyword evidence="13" id="KW-1185">Reference proteome</keyword>
<dbReference type="Proteomes" id="UP000625711">
    <property type="component" value="Unassembled WGS sequence"/>
</dbReference>
<dbReference type="CDD" id="cd03250">
    <property type="entry name" value="ABCC_MRP_domain1"/>
    <property type="match status" value="1"/>
</dbReference>
<dbReference type="SUPFAM" id="SSF90123">
    <property type="entry name" value="ABC transporter transmembrane region"/>
    <property type="match status" value="2"/>
</dbReference>
<keyword evidence="8 9" id="KW-0472">Membrane</keyword>